<name>S4VXG5_9VIRU</name>
<evidence type="ECO:0000313" key="2">
    <source>
        <dbReference type="EMBL" id="AGO82766.1"/>
    </source>
</evidence>
<dbReference type="KEGG" id="vg:16512815"/>
<sequence>MDGQRPTAKPTTQQTRGRAADGAFRPVRVSKDGAEISAYDVIRHVFGWNTKAHDKMVRTMARRVRGAGFGLSKRALPGGGKPTATFAAAHLDTFLDALDTVSLRTDGALASAVSAYRRAPAAGHLFRHIAAAVAVTASPPHRRRKDSLTRQSPLGLRAITREDCVYRAVGRCGAVLVAAMGSASVAHRLRPRGDNGDDRPCDRGADVVGVDSDDDSDGGLQIAEDSSEDDTDDVGPGHAAPTVCCQGARDGDGAHDLIDADEDVTDPDGGLIAFVESRVMPLATPAKPLRVWCTGGRAAVRLCAVWPMGGGACWGVSLPRGDSSTVDHVGTMDRADVARMLARFVVVPGVVFVASRQWSSTEGPAVGPEVRGARALCDLALGASAPQPDR</sequence>
<reference evidence="2 3" key="1">
    <citation type="journal article" date="2013" name="Science">
        <title>Pandoraviruses: amoeba viruses with genomes up to 2.5 Mb reaching that of parasitic eukaryotes.</title>
        <authorList>
            <person name="Philippe N."/>
            <person name="Legendre M."/>
            <person name="Doutre G."/>
            <person name="Coute Y."/>
            <person name="Poirot O."/>
            <person name="Lescot M."/>
            <person name="Arslan D."/>
            <person name="Seltzer V."/>
            <person name="Bertaux L."/>
            <person name="Bruley C."/>
            <person name="Garin J."/>
            <person name="Claverie J.M."/>
            <person name="Abergel C."/>
        </authorList>
    </citation>
    <scope>NUCLEOTIDE SEQUENCE [LARGE SCALE GENOMIC DNA]</scope>
    <source>
        <strain evidence="2">Melbourne</strain>
    </source>
</reference>
<proteinExistence type="predicted"/>
<evidence type="ECO:0000313" key="3">
    <source>
        <dbReference type="Proteomes" id="UP000201566"/>
    </source>
</evidence>
<organism evidence="2 3">
    <name type="scientific">Pandoravirus dulcis</name>
    <dbReference type="NCBI Taxonomy" id="1349409"/>
    <lineage>
        <taxon>Viruses</taxon>
        <taxon>Pandoravirus</taxon>
    </lineage>
</organism>
<gene>
    <name evidence="2" type="ORF">pdul_cds_630</name>
</gene>
<accession>S4VXG5</accession>
<feature type="region of interest" description="Disordered" evidence="1">
    <location>
        <begin position="1"/>
        <end position="23"/>
    </location>
</feature>
<dbReference type="RefSeq" id="YP_008319435.1">
    <property type="nucleotide sequence ID" value="NC_021858.1"/>
</dbReference>
<feature type="region of interest" description="Disordered" evidence="1">
    <location>
        <begin position="188"/>
        <end position="241"/>
    </location>
</feature>
<dbReference type="EMBL" id="KC977570">
    <property type="protein sequence ID" value="AGO82766.1"/>
    <property type="molecule type" value="Genomic_DNA"/>
</dbReference>
<dbReference type="Proteomes" id="UP000201566">
    <property type="component" value="Segment"/>
</dbReference>
<protein>
    <submittedName>
        <fullName evidence="2">Uncharacterized protein</fullName>
    </submittedName>
</protein>
<dbReference type="GeneID" id="16512815"/>
<evidence type="ECO:0000256" key="1">
    <source>
        <dbReference type="SAM" id="MobiDB-lite"/>
    </source>
</evidence>
<feature type="compositionally biased region" description="Basic and acidic residues" evidence="1">
    <location>
        <begin position="191"/>
        <end position="205"/>
    </location>
</feature>